<dbReference type="SMART" id="SM00220">
    <property type="entry name" value="S_TKc"/>
    <property type="match status" value="1"/>
</dbReference>
<dbReference type="Pfam" id="PF08171">
    <property type="entry name" value="Mad3_BUB1_II"/>
    <property type="match status" value="1"/>
</dbReference>
<dbReference type="AlphaFoldDB" id="A0A0P1KWF4"/>
<dbReference type="PROSITE" id="PS00108">
    <property type="entry name" value="PROTEIN_KINASE_ST"/>
    <property type="match status" value="1"/>
</dbReference>
<keyword evidence="9" id="KW-1185">Reference proteome</keyword>
<dbReference type="Gene3D" id="1.10.510.10">
    <property type="entry name" value="Transferase(Phosphotransferase) domain 1"/>
    <property type="match status" value="1"/>
</dbReference>
<dbReference type="InterPro" id="IPR000719">
    <property type="entry name" value="Prot_kinase_dom"/>
</dbReference>
<dbReference type="InterPro" id="IPR011009">
    <property type="entry name" value="Kinase-like_dom_sf"/>
</dbReference>
<feature type="domain" description="Protein kinase" evidence="6">
    <location>
        <begin position="688"/>
        <end position="989"/>
    </location>
</feature>
<reference evidence="9" key="1">
    <citation type="submission" date="2015-10" db="EMBL/GenBank/DDBJ databases">
        <authorList>
            <person name="Devillers H."/>
        </authorList>
    </citation>
    <scope>NUCLEOTIDE SEQUENCE [LARGE SCALE GENOMIC DNA]</scope>
</reference>
<dbReference type="GO" id="GO:0005634">
    <property type="term" value="C:nucleus"/>
    <property type="evidence" value="ECO:0007669"/>
    <property type="project" value="TreeGrafter"/>
</dbReference>
<evidence type="ECO:0000256" key="4">
    <source>
        <dbReference type="ARBA" id="ARBA00023328"/>
    </source>
</evidence>
<dbReference type="GO" id="GO:0005524">
    <property type="term" value="F:ATP binding"/>
    <property type="evidence" value="ECO:0007669"/>
    <property type="project" value="InterPro"/>
</dbReference>
<dbReference type="GO" id="GO:0000776">
    <property type="term" value="C:kinetochore"/>
    <property type="evidence" value="ECO:0007669"/>
    <property type="project" value="UniProtKB-KW"/>
</dbReference>
<dbReference type="PROSITE" id="PS51489">
    <property type="entry name" value="BUB1_N"/>
    <property type="match status" value="1"/>
</dbReference>
<feature type="region of interest" description="Disordered" evidence="5">
    <location>
        <begin position="386"/>
        <end position="425"/>
    </location>
</feature>
<evidence type="ECO:0000256" key="2">
    <source>
        <dbReference type="ARBA" id="ARBA00022454"/>
    </source>
</evidence>
<dbReference type="PANTHER" id="PTHR14030">
    <property type="entry name" value="MITOTIC CHECKPOINT SERINE/THREONINE-PROTEIN KINASE BUB1"/>
    <property type="match status" value="1"/>
</dbReference>
<protein>
    <submittedName>
        <fullName evidence="8">LAQU0S17e00782g1_1</fullName>
    </submittedName>
</protein>
<feature type="domain" description="BUB1 N-terminal" evidence="7">
    <location>
        <begin position="56"/>
        <end position="224"/>
    </location>
</feature>
<sequence>MSIGKVPVTNFDVIEVEKENIVPLRSGRSAAALSKSLKVKSDAGTSTKVTEIRLEFEKRILNELEELDDPLELYLDYINWINNAYPQGGQSKQSGMLETLERCLMYFKDFDIYKNDPRYLKMWLWYLELFAGSESEKQSLFVYMMRKQIGSKLSLFYEEVAAFLEKRQDYSQAKDVLARGIESSARPLGRLRKTLQKFEERMRDMSMDVPSVPHGRSVLDGELPSIVLGRARGQIEEASLKSDPSHSAFVKHEIFKDVTDAGQVSDLKREGWDHLDGKAQRNKENEASKQLLAPGVNLGTLRQDTSTKASVNRLPVFKDSIGRSGPIYKILEIPGRKPEKIDCNFDLVYPTQDQEYCFEELLAMSRGIYHKKSRTKRALELETLDAPDSYSGEGSSKQQKVALKEISPPSGSYKSSAQESKNPIPNDHLQEFKAIERTSILPLNDEPTLHYGPQKKSAPSSPTVTFFSKDAIEEVYSMFNQNFSEPNRHLDNDDTTSKFAAFENFTQEFTRKTIDDLTEVKQKTQIERVNKTPQKNENVQQDVEASAEISKETTTPSYKSKLQEYMTPIQERSESSFKLASNSNEECDNEITKNNTITNTAESSPFLTQPQGLQLSLEREPLIINNPLSSETRSAQISSMEPPLSAYPNFYHYNQSLKMSALLKKIHTASKNANKNPIVDFKKTNELYCIRSQLGQGGFATVYLAESSTGSLKALKVEKPASIWEFYILKQVEKRLEGQQILASIINVDSLHCFEDESYLVLNYASQGTMLDLINLEKERNGGALDESLCMYFAVELMKVLEYIHNVGIIHGDLKPDNCMVRFEENSEALSDYDSNGRGGWDRKGVYLIDFGRSFDLTLFPSGTRFKANWKTDQQDCPEMREGRTWTYEADYYGLAGIIHAMLFGKFIETRLLPNQTYALTNSFKRYWRQELWAPLFNDLINSGSSSELPITSTIREHRLALEASLEESGGRLRSQVLSLESDLQRLRK</sequence>
<dbReference type="Pfam" id="PF00069">
    <property type="entry name" value="Pkinase"/>
    <property type="match status" value="1"/>
</dbReference>
<dbReference type="OrthoDB" id="248495at2759"/>
<accession>A0A0P1KWF4</accession>
<dbReference type="PROSITE" id="PS50011">
    <property type="entry name" value="PROTEIN_KINASE_DOM"/>
    <property type="match status" value="1"/>
</dbReference>
<dbReference type="GO" id="GO:0032991">
    <property type="term" value="C:protein-containing complex"/>
    <property type="evidence" value="ECO:0007669"/>
    <property type="project" value="UniProtKB-ARBA"/>
</dbReference>
<dbReference type="InterPro" id="IPR013212">
    <property type="entry name" value="Mad3/Bub1_I"/>
</dbReference>
<evidence type="ECO:0000259" key="6">
    <source>
        <dbReference type="PROSITE" id="PS50011"/>
    </source>
</evidence>
<dbReference type="GO" id="GO:0007094">
    <property type="term" value="P:mitotic spindle assembly checkpoint signaling"/>
    <property type="evidence" value="ECO:0007669"/>
    <property type="project" value="InterPro"/>
</dbReference>
<dbReference type="Gene3D" id="1.20.58.2070">
    <property type="match status" value="1"/>
</dbReference>
<feature type="compositionally biased region" description="Polar residues" evidence="5">
    <location>
        <begin position="409"/>
        <end position="423"/>
    </location>
</feature>
<name>A0A0P1KWF4_9SACH</name>
<gene>
    <name evidence="8" type="ORF">LAQU0_S17e00782g</name>
</gene>
<dbReference type="Proteomes" id="UP000236544">
    <property type="component" value="Unassembled WGS sequence"/>
</dbReference>
<evidence type="ECO:0000256" key="3">
    <source>
        <dbReference type="ARBA" id="ARBA00022838"/>
    </source>
</evidence>
<evidence type="ECO:0000256" key="5">
    <source>
        <dbReference type="SAM" id="MobiDB-lite"/>
    </source>
</evidence>
<proteinExistence type="predicted"/>
<dbReference type="InterPro" id="IPR012572">
    <property type="entry name" value="Mad3/Bub1_II"/>
</dbReference>
<dbReference type="Gene3D" id="1.25.40.930">
    <property type="match status" value="1"/>
</dbReference>
<keyword evidence="2" id="KW-0158">Chromosome</keyword>
<organism evidence="8 9">
    <name type="scientific">Lachancea quebecensis</name>
    <dbReference type="NCBI Taxonomy" id="1654605"/>
    <lineage>
        <taxon>Eukaryota</taxon>
        <taxon>Fungi</taxon>
        <taxon>Dikarya</taxon>
        <taxon>Ascomycota</taxon>
        <taxon>Saccharomycotina</taxon>
        <taxon>Saccharomycetes</taxon>
        <taxon>Saccharomycetales</taxon>
        <taxon>Saccharomycetaceae</taxon>
        <taxon>Lachancea</taxon>
    </lineage>
</organism>
<evidence type="ECO:0000256" key="1">
    <source>
        <dbReference type="ARBA" id="ARBA00004629"/>
    </source>
</evidence>
<dbReference type="InterPro" id="IPR008271">
    <property type="entry name" value="Ser/Thr_kinase_AS"/>
</dbReference>
<dbReference type="CDD" id="cd13981">
    <property type="entry name" value="STKc_Bub1_BubR1"/>
    <property type="match status" value="1"/>
</dbReference>
<dbReference type="GO" id="GO:0051754">
    <property type="term" value="P:meiotic sister chromatid cohesion, centromeric"/>
    <property type="evidence" value="ECO:0007669"/>
    <property type="project" value="TreeGrafter"/>
</dbReference>
<evidence type="ECO:0000313" key="9">
    <source>
        <dbReference type="Proteomes" id="UP000236544"/>
    </source>
</evidence>
<dbReference type="SMART" id="SM00777">
    <property type="entry name" value="Mad3_BUB1_I"/>
    <property type="match status" value="1"/>
</dbReference>
<dbReference type="EMBL" id="LN890555">
    <property type="protein sequence ID" value="CUS24521.1"/>
    <property type="molecule type" value="Genomic_DNA"/>
</dbReference>
<dbReference type="InterPro" id="IPR015661">
    <property type="entry name" value="Bub1/Mad3"/>
</dbReference>
<evidence type="ECO:0000313" key="8">
    <source>
        <dbReference type="EMBL" id="CUS24521.1"/>
    </source>
</evidence>
<dbReference type="Gene3D" id="6.10.20.170">
    <property type="match status" value="1"/>
</dbReference>
<dbReference type="Pfam" id="PF08311">
    <property type="entry name" value="Mad3_BUB1_I"/>
    <property type="match status" value="1"/>
</dbReference>
<evidence type="ECO:0000259" key="7">
    <source>
        <dbReference type="PROSITE" id="PS51489"/>
    </source>
</evidence>
<feature type="compositionally biased region" description="Polar residues" evidence="5">
    <location>
        <begin position="533"/>
        <end position="543"/>
    </location>
</feature>
<feature type="region of interest" description="Disordered" evidence="5">
    <location>
        <begin position="533"/>
        <end position="555"/>
    </location>
</feature>
<dbReference type="GO" id="GO:0004672">
    <property type="term" value="F:protein kinase activity"/>
    <property type="evidence" value="ECO:0007669"/>
    <property type="project" value="InterPro"/>
</dbReference>
<comment type="subcellular location">
    <subcellularLocation>
        <location evidence="1">Chromosome</location>
        <location evidence="1">Centromere</location>
        <location evidence="1">Kinetochore</location>
    </subcellularLocation>
</comment>
<dbReference type="PANTHER" id="PTHR14030:SF4">
    <property type="entry name" value="BUB1 KINASE, ISOFORM A-RELATED"/>
    <property type="match status" value="1"/>
</dbReference>
<keyword evidence="4" id="KW-0137">Centromere</keyword>
<keyword evidence="3" id="KW-0995">Kinetochore</keyword>
<dbReference type="SUPFAM" id="SSF56112">
    <property type="entry name" value="Protein kinase-like (PK-like)"/>
    <property type="match status" value="1"/>
</dbReference>